<dbReference type="InterPro" id="IPR018060">
    <property type="entry name" value="HTH_AraC"/>
</dbReference>
<dbReference type="Pfam" id="PF12833">
    <property type="entry name" value="HTH_18"/>
    <property type="match status" value="1"/>
</dbReference>
<dbReference type="EMBL" id="JAUQTB010000011">
    <property type="protein sequence ID" value="MDO7908029.1"/>
    <property type="molecule type" value="Genomic_DNA"/>
</dbReference>
<dbReference type="RefSeq" id="WP_305025247.1">
    <property type="nucleotide sequence ID" value="NZ_JAUQTB010000011.1"/>
</dbReference>
<dbReference type="PROSITE" id="PS00041">
    <property type="entry name" value="HTH_ARAC_FAMILY_1"/>
    <property type="match status" value="1"/>
</dbReference>
<keyword evidence="2" id="KW-0238">DNA-binding</keyword>
<dbReference type="InterPro" id="IPR020449">
    <property type="entry name" value="Tscrpt_reg_AraC-type_HTH"/>
</dbReference>
<accession>A0ABT9CFH6</accession>
<evidence type="ECO:0000256" key="1">
    <source>
        <dbReference type="ARBA" id="ARBA00023015"/>
    </source>
</evidence>
<feature type="domain" description="HTH araC/xylS-type" evidence="4">
    <location>
        <begin position="188"/>
        <end position="286"/>
    </location>
</feature>
<dbReference type="SUPFAM" id="SSF51215">
    <property type="entry name" value="Regulatory protein AraC"/>
    <property type="match status" value="1"/>
</dbReference>
<dbReference type="PRINTS" id="PR00032">
    <property type="entry name" value="HTHARAC"/>
</dbReference>
<dbReference type="SUPFAM" id="SSF46689">
    <property type="entry name" value="Homeodomain-like"/>
    <property type="match status" value="2"/>
</dbReference>
<dbReference type="InterPro" id="IPR009057">
    <property type="entry name" value="Homeodomain-like_sf"/>
</dbReference>
<dbReference type="PROSITE" id="PS01124">
    <property type="entry name" value="HTH_ARAC_FAMILY_2"/>
    <property type="match status" value="1"/>
</dbReference>
<keyword evidence="6" id="KW-1185">Reference proteome</keyword>
<keyword evidence="3" id="KW-0804">Transcription</keyword>
<dbReference type="SMART" id="SM00342">
    <property type="entry name" value="HTH_ARAC"/>
    <property type="match status" value="1"/>
</dbReference>
<comment type="caution">
    <text evidence="5">The sequence shown here is derived from an EMBL/GenBank/DDBJ whole genome shotgun (WGS) entry which is preliminary data.</text>
</comment>
<reference evidence="5 6" key="1">
    <citation type="submission" date="2023-07" db="EMBL/GenBank/DDBJ databases">
        <title>Paenibacillus sp. JX-17 nov. isolated from soil.</title>
        <authorList>
            <person name="Wan Y."/>
            <person name="Liu B."/>
        </authorList>
    </citation>
    <scope>NUCLEOTIDE SEQUENCE [LARGE SCALE GENOMIC DNA]</scope>
    <source>
        <strain evidence="5 6">JX-17</strain>
    </source>
</reference>
<dbReference type="Gene3D" id="2.60.120.10">
    <property type="entry name" value="Jelly Rolls"/>
    <property type="match status" value="1"/>
</dbReference>
<dbReference type="PANTHER" id="PTHR43280:SF28">
    <property type="entry name" value="HTH-TYPE TRANSCRIPTIONAL ACTIVATOR RHAS"/>
    <property type="match status" value="1"/>
</dbReference>
<evidence type="ECO:0000313" key="5">
    <source>
        <dbReference type="EMBL" id="MDO7908029.1"/>
    </source>
</evidence>
<evidence type="ECO:0000313" key="6">
    <source>
        <dbReference type="Proteomes" id="UP001240171"/>
    </source>
</evidence>
<dbReference type="InterPro" id="IPR018062">
    <property type="entry name" value="HTH_AraC-typ_CS"/>
</dbReference>
<organism evidence="5 6">
    <name type="scientific">Paenibacillus lacisoli</name>
    <dbReference type="NCBI Taxonomy" id="3064525"/>
    <lineage>
        <taxon>Bacteria</taxon>
        <taxon>Bacillati</taxon>
        <taxon>Bacillota</taxon>
        <taxon>Bacilli</taxon>
        <taxon>Bacillales</taxon>
        <taxon>Paenibacillaceae</taxon>
        <taxon>Paenibacillus</taxon>
    </lineage>
</organism>
<gene>
    <name evidence="5" type="ORF">Q5741_16575</name>
</gene>
<evidence type="ECO:0000259" key="4">
    <source>
        <dbReference type="PROSITE" id="PS01124"/>
    </source>
</evidence>
<dbReference type="Pfam" id="PF02311">
    <property type="entry name" value="AraC_binding"/>
    <property type="match status" value="1"/>
</dbReference>
<dbReference type="InterPro" id="IPR037923">
    <property type="entry name" value="HTH-like"/>
</dbReference>
<sequence length="294" mass="33806">MRNNVQEDHHEELELYLFTPGELEAASPAHPLRIGHNRAKPNYHIGPRTTIYYYLMFVIEGRGRFEQNGGTYDLRANDIFCLFPGMTHEYATDPEHRLQKLFIAFDGPMAAQLLQRIGLTAEQPHQSGVLNDQLVRRMWNILNAASSPEPGSAELGRLAGFLQLFHELERITTTAPGIDQPFIQDWLEQGMHFMKVHYTEGITVAQAAEHAGVERTHFTRRFHQTYGITPIQYLQQLKIDKAKELLRDTSYTLTEIAQTVGYPDMFTFSKAFKKLTETTPKQYRLRQQTAPSQE</sequence>
<protein>
    <submittedName>
        <fullName evidence="5">AraC family transcriptional regulator</fullName>
    </submittedName>
</protein>
<evidence type="ECO:0000256" key="2">
    <source>
        <dbReference type="ARBA" id="ARBA00023125"/>
    </source>
</evidence>
<keyword evidence="1" id="KW-0805">Transcription regulation</keyword>
<dbReference type="Gene3D" id="1.10.10.60">
    <property type="entry name" value="Homeodomain-like"/>
    <property type="match status" value="2"/>
</dbReference>
<dbReference type="InterPro" id="IPR003313">
    <property type="entry name" value="AraC-bd"/>
</dbReference>
<dbReference type="Proteomes" id="UP001240171">
    <property type="component" value="Unassembled WGS sequence"/>
</dbReference>
<proteinExistence type="predicted"/>
<dbReference type="CDD" id="cd06986">
    <property type="entry name" value="cupin_MmsR-like_N"/>
    <property type="match status" value="1"/>
</dbReference>
<name>A0ABT9CFH6_9BACL</name>
<dbReference type="InterPro" id="IPR014710">
    <property type="entry name" value="RmlC-like_jellyroll"/>
</dbReference>
<evidence type="ECO:0000256" key="3">
    <source>
        <dbReference type="ARBA" id="ARBA00023163"/>
    </source>
</evidence>
<dbReference type="PANTHER" id="PTHR43280">
    <property type="entry name" value="ARAC-FAMILY TRANSCRIPTIONAL REGULATOR"/>
    <property type="match status" value="1"/>
</dbReference>